<dbReference type="AlphaFoldDB" id="A0A3P7E2N1"/>
<keyword evidence="3 5" id="KW-1133">Transmembrane helix</keyword>
<organism evidence="6 7">
    <name type="scientific">Schistocephalus solidus</name>
    <name type="common">Tapeworm</name>
    <dbReference type="NCBI Taxonomy" id="70667"/>
    <lineage>
        <taxon>Eukaryota</taxon>
        <taxon>Metazoa</taxon>
        <taxon>Spiralia</taxon>
        <taxon>Lophotrochozoa</taxon>
        <taxon>Platyhelminthes</taxon>
        <taxon>Cestoda</taxon>
        <taxon>Eucestoda</taxon>
        <taxon>Diphyllobothriidea</taxon>
        <taxon>Diphyllobothriidae</taxon>
        <taxon>Schistocephalus</taxon>
    </lineage>
</organism>
<dbReference type="InterPro" id="IPR004752">
    <property type="entry name" value="AmpG_permease/AT-1"/>
</dbReference>
<evidence type="ECO:0000313" key="6">
    <source>
        <dbReference type="EMBL" id="VDL92924.1"/>
    </source>
</evidence>
<keyword evidence="2 5" id="KW-0812">Transmembrane</keyword>
<proteinExistence type="predicted"/>
<dbReference type="PANTHER" id="PTHR12778:SF9">
    <property type="entry name" value="ACETYL-COENZYME A TRANSPORTER 1"/>
    <property type="match status" value="1"/>
</dbReference>
<protein>
    <recommendedName>
        <fullName evidence="8">Acetyl-coenzyme A transporter 1</fullName>
    </recommendedName>
</protein>
<feature type="transmembrane region" description="Helical" evidence="5">
    <location>
        <begin position="344"/>
        <end position="367"/>
    </location>
</feature>
<feature type="transmembrane region" description="Helical" evidence="5">
    <location>
        <begin position="379"/>
        <end position="397"/>
    </location>
</feature>
<evidence type="ECO:0000256" key="5">
    <source>
        <dbReference type="SAM" id="Phobius"/>
    </source>
</evidence>
<dbReference type="GO" id="GO:0008521">
    <property type="term" value="F:acetyl-CoA transmembrane transporter activity"/>
    <property type="evidence" value="ECO:0007669"/>
    <property type="project" value="InterPro"/>
</dbReference>
<feature type="transmembrane region" description="Helical" evidence="5">
    <location>
        <begin position="243"/>
        <end position="267"/>
    </location>
</feature>
<evidence type="ECO:0000256" key="1">
    <source>
        <dbReference type="ARBA" id="ARBA00004141"/>
    </source>
</evidence>
<evidence type="ECO:0000256" key="3">
    <source>
        <dbReference type="ARBA" id="ARBA00022989"/>
    </source>
</evidence>
<feature type="transmembrane region" description="Helical" evidence="5">
    <location>
        <begin position="206"/>
        <end position="223"/>
    </location>
</feature>
<evidence type="ECO:0000256" key="2">
    <source>
        <dbReference type="ARBA" id="ARBA00022692"/>
    </source>
</evidence>
<feature type="transmembrane region" description="Helical" evidence="5">
    <location>
        <begin position="162"/>
        <end position="185"/>
    </location>
</feature>
<dbReference type="EMBL" id="UYSU01033733">
    <property type="protein sequence ID" value="VDL92924.1"/>
    <property type="molecule type" value="Genomic_DNA"/>
</dbReference>
<dbReference type="InterPro" id="IPR036259">
    <property type="entry name" value="MFS_trans_sf"/>
</dbReference>
<comment type="subcellular location">
    <subcellularLocation>
        <location evidence="1">Membrane</location>
        <topology evidence="1">Multi-pass membrane protein</topology>
    </subcellularLocation>
</comment>
<keyword evidence="7" id="KW-1185">Reference proteome</keyword>
<feature type="transmembrane region" description="Helical" evidence="5">
    <location>
        <begin position="409"/>
        <end position="429"/>
    </location>
</feature>
<name>A0A3P7E2N1_SCHSO</name>
<reference evidence="6 7" key="1">
    <citation type="submission" date="2018-11" db="EMBL/GenBank/DDBJ databases">
        <authorList>
            <consortium name="Pathogen Informatics"/>
        </authorList>
    </citation>
    <scope>NUCLEOTIDE SEQUENCE [LARGE SCALE GENOMIC DNA]</scope>
    <source>
        <strain evidence="6 7">NST_G2</strain>
    </source>
</reference>
<evidence type="ECO:0000256" key="4">
    <source>
        <dbReference type="ARBA" id="ARBA00023136"/>
    </source>
</evidence>
<gene>
    <name evidence="6" type="ORF">SSLN_LOCUS6539</name>
</gene>
<accession>A0A3P7E2N1</accession>
<evidence type="ECO:0008006" key="8">
    <source>
        <dbReference type="Google" id="ProtNLM"/>
    </source>
</evidence>
<evidence type="ECO:0000313" key="7">
    <source>
        <dbReference type="Proteomes" id="UP000275846"/>
    </source>
</evidence>
<feature type="transmembrane region" description="Helical" evidence="5">
    <location>
        <begin position="122"/>
        <end position="142"/>
    </location>
</feature>
<dbReference type="PANTHER" id="PTHR12778">
    <property type="entry name" value="SOLUTE CARRIER FAMILY 33 ACETYL-COA TRANSPORTER -RELATED"/>
    <property type="match status" value="1"/>
</dbReference>
<sequence>MAVRMLIPRGVREDLGPLAIIFFLYLLQHLPDSNIYGVSHLTENGTEVMTSDGLTAYQLIYPGIPSGISSALPLILQSDARSADYTLQAAFSLSCWPYSLKLLWTPVVDAVFSVRFGRRRSWLLPLQLGIGVSFWVFAGRLDGWLGRSPGQRWGALATRHEIMVWPLTMTWLLITALVATHETIVDGLSISLLSKRNVALAGTCKSLGQSCGYILAYVAFLVLESPESSNAYIRQIPVPGQGIISFAGFLYFWGSIFVLCAVVMLFFTPESDSVSRHIPTLDELTAANPCLKKPKGGKTCRLDSQCGGADLTAVRAESRTASLPRLTIAQTYGCMLSIGCLKPILLYALWLFVTDFVFAAPESLFPLKLIDAGLSREKLALMTTLVYPVDLAIPVLVSRWSNGPHPIRTSLLAAVPRALLGLLLIPFVYHIPDFRSNHHAASKDASSTFSTTFYTSILVSLGLRSLFSNTMCVSHMAYNARVSDPTIGATYMTLLNTLASLSFRINETLVLYFMDLLTIRRCRYFAPQWNGSAALADLYCTSHDDVKTCINALGVCVSQTDGFYLETAITFVTGAILLFPLLRPLAHQLDATPISEYRIYRAVLRS</sequence>
<dbReference type="SUPFAM" id="SSF103473">
    <property type="entry name" value="MFS general substrate transporter"/>
    <property type="match status" value="1"/>
</dbReference>
<dbReference type="GO" id="GO:0035348">
    <property type="term" value="P:acetyl-CoA transmembrane transport"/>
    <property type="evidence" value="ECO:0007669"/>
    <property type="project" value="InterPro"/>
</dbReference>
<dbReference type="GO" id="GO:0016020">
    <property type="term" value="C:membrane"/>
    <property type="evidence" value="ECO:0007669"/>
    <property type="project" value="UniProtKB-SubCell"/>
</dbReference>
<dbReference type="Proteomes" id="UP000275846">
    <property type="component" value="Unassembled WGS sequence"/>
</dbReference>
<dbReference type="Pfam" id="PF13000">
    <property type="entry name" value="Acatn"/>
    <property type="match status" value="1"/>
</dbReference>
<dbReference type="OrthoDB" id="6415790at2759"/>
<dbReference type="STRING" id="70667.A0A3P7E2N1"/>
<feature type="transmembrane region" description="Helical" evidence="5">
    <location>
        <begin position="449"/>
        <end position="467"/>
    </location>
</feature>
<dbReference type="InterPro" id="IPR024371">
    <property type="entry name" value="AcetylCoA_trans_1-like"/>
</dbReference>
<keyword evidence="4 5" id="KW-0472">Membrane</keyword>